<accession>A0A446BY41</accession>
<dbReference type="SUPFAM" id="SSF53254">
    <property type="entry name" value="Phosphoglycerate mutase-like"/>
    <property type="match status" value="1"/>
</dbReference>
<dbReference type="InterPro" id="IPR029033">
    <property type="entry name" value="His_PPase_superfam"/>
</dbReference>
<keyword evidence="2" id="KW-0472">Membrane</keyword>
<proteinExistence type="predicted"/>
<dbReference type="Gene3D" id="3.40.50.1240">
    <property type="entry name" value="Phosphoglycerate mutase-like"/>
    <property type="match status" value="1"/>
</dbReference>
<dbReference type="AlphaFoldDB" id="A0A446BY41"/>
<feature type="compositionally biased region" description="Gly residues" evidence="1">
    <location>
        <begin position="413"/>
        <end position="422"/>
    </location>
</feature>
<evidence type="ECO:0000313" key="4">
    <source>
        <dbReference type="EMBL" id="SPQ27421.1"/>
    </source>
</evidence>
<feature type="region of interest" description="Disordered" evidence="1">
    <location>
        <begin position="320"/>
        <end position="365"/>
    </location>
</feature>
<organism evidence="4 5">
    <name type="scientific">Thermothielavioides terrestris</name>
    <dbReference type="NCBI Taxonomy" id="2587410"/>
    <lineage>
        <taxon>Eukaryota</taxon>
        <taxon>Fungi</taxon>
        <taxon>Dikarya</taxon>
        <taxon>Ascomycota</taxon>
        <taxon>Pezizomycotina</taxon>
        <taxon>Sordariomycetes</taxon>
        <taxon>Sordariomycetidae</taxon>
        <taxon>Sordariales</taxon>
        <taxon>Chaetomiaceae</taxon>
        <taxon>Thermothielavioides</taxon>
    </lineage>
</organism>
<feature type="transmembrane region" description="Helical" evidence="2">
    <location>
        <begin position="509"/>
        <end position="533"/>
    </location>
</feature>
<keyword evidence="2" id="KW-1133">Transmembrane helix</keyword>
<evidence type="ECO:0000256" key="2">
    <source>
        <dbReference type="SAM" id="Phobius"/>
    </source>
</evidence>
<evidence type="ECO:0000256" key="1">
    <source>
        <dbReference type="SAM" id="MobiDB-lite"/>
    </source>
</evidence>
<name>A0A446BY41_9PEZI</name>
<dbReference type="Proteomes" id="UP000289323">
    <property type="component" value="Unassembled WGS sequence"/>
</dbReference>
<gene>
    <name evidence="4" type="ORF">TT172_LOCUS9840</name>
</gene>
<sequence length="534" mass="57761">MAVLPAVLALLVPTSLAGSSKERMHDLGAAFRARYLGPSTHDGFVGIVGISPEDIDNSHFNIESFTDECSLASAVSFVQGLYPRSPGSPCEQNADPDYGPGEGSKLNDPLCDHQYPNIRTVHPDLDPDSIWSHGHENCRKRENSLLLFSNNSVAESIHQNTEEFYGSLWDAIFYEALPLSQANFYNAYDLYDYAAYRWNNDNRTALALNEGDLDELGQLAWQEQSLRHANVTGAGGAQDDDLTQAIAGRTLASRVTALFAENIESRGAQNKLNLAFTSHEPFLAFFALTGLSTGASSHQFSQLPSAGATLTFELFSVDDGNDTGETHQEHETTSSVGETSPKVNIEPTYRYNNGKRAAPPSKRTSSYDFTAGTYSQKAIDDSTMFLGYGTSSPDYGNQAADHVTTTPEYRNDGNGGDGGGGSSSSSSTAYPSIDQLHVRFLYRNSTDARGALVPYPLFGSDQAHMSFKHFNATMWSIGIANVTTWCSVCESNTFFCAAADPPPARGHHAWPAIVLGGAALAVVLFIILIVLILM</sequence>
<evidence type="ECO:0000256" key="3">
    <source>
        <dbReference type="SAM" id="SignalP"/>
    </source>
</evidence>
<feature type="compositionally biased region" description="Polar residues" evidence="1">
    <location>
        <begin position="333"/>
        <end position="342"/>
    </location>
</feature>
<keyword evidence="3" id="KW-0732">Signal</keyword>
<feature type="signal peptide" evidence="3">
    <location>
        <begin position="1"/>
        <end position="17"/>
    </location>
</feature>
<reference evidence="4 5" key="1">
    <citation type="submission" date="2018-04" db="EMBL/GenBank/DDBJ databases">
        <authorList>
            <person name="Huttner S."/>
            <person name="Dainat J."/>
        </authorList>
    </citation>
    <scope>NUCLEOTIDE SEQUENCE [LARGE SCALE GENOMIC DNA]</scope>
</reference>
<protein>
    <submittedName>
        <fullName evidence="4">06e19ba6-2275-446d-aaaa-21f6a3a84ba7</fullName>
    </submittedName>
</protein>
<keyword evidence="2" id="KW-0812">Transmembrane</keyword>
<feature type="chain" id="PRO_5019320107" evidence="3">
    <location>
        <begin position="18"/>
        <end position="534"/>
    </location>
</feature>
<dbReference type="EMBL" id="OUUZ01000019">
    <property type="protein sequence ID" value="SPQ27421.1"/>
    <property type="molecule type" value="Genomic_DNA"/>
</dbReference>
<feature type="region of interest" description="Disordered" evidence="1">
    <location>
        <begin position="396"/>
        <end position="429"/>
    </location>
</feature>
<evidence type="ECO:0000313" key="5">
    <source>
        <dbReference type="Proteomes" id="UP000289323"/>
    </source>
</evidence>
<feature type="region of interest" description="Disordered" evidence="1">
    <location>
        <begin position="86"/>
        <end position="106"/>
    </location>
</feature>